<dbReference type="EMBL" id="JARQWQ010000040">
    <property type="protein sequence ID" value="KAK2559552.1"/>
    <property type="molecule type" value="Genomic_DNA"/>
</dbReference>
<keyword evidence="2" id="KW-1185">Reference proteome</keyword>
<evidence type="ECO:0000313" key="1">
    <source>
        <dbReference type="EMBL" id="KAK2559552.1"/>
    </source>
</evidence>
<sequence>MTVSQQHTEVQRGKEKIKNKQFKVVAEGRGRKLKCEEFPELARYIEFAFGGGDRVLRGGGGLQADSRLLDSTLFKAADNATIMRHAKRCKIKPDFEISTSCLYTYTMNYRKRTKQAECHHHGKGVNADISLHNLPNTLQNIYPINLLWSTSHVNYLIDSASENPNGFLLDSKDVHTFFRNPETGRLKEVMGFIVDNGPSEAPARFLVQMLLVHLLKFLDLDKVTQRLLAEYLSKRNPVERVHAAENSVLSSHGPFSLKMIHENASPGSKLSNTKKTWRAWQEKSSSVLVRNEEDESKYQPINSDKLAYLENVWAVKRNFTGSYSDDYRTLKCNKMACTDKYSTSVVREDESWRGGKALEQFDRQPLLDYKRWEDSGELHYMSYETRCDFSTGPWDECPGLLLPEKVLDTCFWQILFHHQKI</sequence>
<accession>A0AAD9QE20</accession>
<organism evidence="1 2">
    <name type="scientific">Acropora cervicornis</name>
    <name type="common">Staghorn coral</name>
    <dbReference type="NCBI Taxonomy" id="6130"/>
    <lineage>
        <taxon>Eukaryota</taxon>
        <taxon>Metazoa</taxon>
        <taxon>Cnidaria</taxon>
        <taxon>Anthozoa</taxon>
        <taxon>Hexacorallia</taxon>
        <taxon>Scleractinia</taxon>
        <taxon>Astrocoeniina</taxon>
        <taxon>Acroporidae</taxon>
        <taxon>Acropora</taxon>
    </lineage>
</organism>
<comment type="caution">
    <text evidence="1">The sequence shown here is derived from an EMBL/GenBank/DDBJ whole genome shotgun (WGS) entry which is preliminary data.</text>
</comment>
<reference evidence="1" key="2">
    <citation type="journal article" date="2023" name="Science">
        <title>Genomic signatures of disease resistance in endangered staghorn corals.</title>
        <authorList>
            <person name="Vollmer S.V."/>
            <person name="Selwyn J.D."/>
            <person name="Despard B.A."/>
            <person name="Roesel C.L."/>
        </authorList>
    </citation>
    <scope>NUCLEOTIDE SEQUENCE</scope>
    <source>
        <strain evidence="1">K2</strain>
    </source>
</reference>
<protein>
    <submittedName>
        <fullName evidence="1">Uncharacterized protein</fullName>
    </submittedName>
</protein>
<dbReference type="Proteomes" id="UP001249851">
    <property type="component" value="Unassembled WGS sequence"/>
</dbReference>
<evidence type="ECO:0000313" key="2">
    <source>
        <dbReference type="Proteomes" id="UP001249851"/>
    </source>
</evidence>
<proteinExistence type="predicted"/>
<name>A0AAD9QE20_ACRCE</name>
<gene>
    <name evidence="1" type="ORF">P5673_018202</name>
</gene>
<dbReference type="AlphaFoldDB" id="A0AAD9QE20"/>
<reference evidence="1" key="1">
    <citation type="journal article" date="2023" name="G3 (Bethesda)">
        <title>Whole genome assembly and annotation of the endangered Caribbean coral Acropora cervicornis.</title>
        <authorList>
            <person name="Selwyn J.D."/>
            <person name="Vollmer S.V."/>
        </authorList>
    </citation>
    <scope>NUCLEOTIDE SEQUENCE</scope>
    <source>
        <strain evidence="1">K2</strain>
    </source>
</reference>